<evidence type="ECO:0000256" key="1">
    <source>
        <dbReference type="SAM" id="MobiDB-lite"/>
    </source>
</evidence>
<accession>A0ABV7Y1B7</accession>
<gene>
    <name evidence="2" type="ORF">ACFONJ_21410</name>
</gene>
<dbReference type="EMBL" id="JBHRYO010000002">
    <property type="protein sequence ID" value="MFC3758547.1"/>
    <property type="molecule type" value="Genomic_DNA"/>
</dbReference>
<proteinExistence type="predicted"/>
<feature type="region of interest" description="Disordered" evidence="1">
    <location>
        <begin position="153"/>
        <end position="174"/>
    </location>
</feature>
<evidence type="ECO:0000313" key="3">
    <source>
        <dbReference type="Proteomes" id="UP001595735"/>
    </source>
</evidence>
<keyword evidence="3" id="KW-1185">Reference proteome</keyword>
<dbReference type="Proteomes" id="UP001595735">
    <property type="component" value="Unassembled WGS sequence"/>
</dbReference>
<evidence type="ECO:0000313" key="2">
    <source>
        <dbReference type="EMBL" id="MFC3758547.1"/>
    </source>
</evidence>
<organism evidence="2 3">
    <name type="scientific">Chryseobacterium tructae</name>
    <dbReference type="NCBI Taxonomy" id="1037380"/>
    <lineage>
        <taxon>Bacteria</taxon>
        <taxon>Pseudomonadati</taxon>
        <taxon>Bacteroidota</taxon>
        <taxon>Flavobacteriia</taxon>
        <taxon>Flavobacteriales</taxon>
        <taxon>Weeksellaceae</taxon>
        <taxon>Chryseobacterium group</taxon>
        <taxon>Chryseobacterium</taxon>
    </lineage>
</organism>
<sequence>MDPTEKKTNEETYDLRINKGQLPTIMIAGHIFFVDIRMDMLRPKDDFLSTGIVFSDIQNYYDEDQNSYTIPYNPKTHEFQDIDFSMHKEFPKDLIAVQFPIENELDRIGWNRHHGFELREGLSEEGFQMQFEAKQIPWEKTFLAGVIKNNLNSGKTTANHKEKPNNNKSKGRRI</sequence>
<protein>
    <submittedName>
        <fullName evidence="2">Uncharacterized protein</fullName>
    </submittedName>
</protein>
<name>A0ABV7Y1B7_9FLAO</name>
<dbReference type="RefSeq" id="WP_290300493.1">
    <property type="nucleotide sequence ID" value="NZ_JAUFQR010000001.1"/>
</dbReference>
<comment type="caution">
    <text evidence="2">The sequence shown here is derived from an EMBL/GenBank/DDBJ whole genome shotgun (WGS) entry which is preliminary data.</text>
</comment>
<reference evidence="3" key="1">
    <citation type="journal article" date="2019" name="Int. J. Syst. Evol. Microbiol.">
        <title>The Global Catalogue of Microorganisms (GCM) 10K type strain sequencing project: providing services to taxonomists for standard genome sequencing and annotation.</title>
        <authorList>
            <consortium name="The Broad Institute Genomics Platform"/>
            <consortium name="The Broad Institute Genome Sequencing Center for Infectious Disease"/>
            <person name="Wu L."/>
            <person name="Ma J."/>
        </authorList>
    </citation>
    <scope>NUCLEOTIDE SEQUENCE [LARGE SCALE GENOMIC DNA]</scope>
    <source>
        <strain evidence="3">CECT 7798</strain>
    </source>
</reference>